<dbReference type="NCBIfam" id="TIGR03695">
    <property type="entry name" value="menH_SHCHC"/>
    <property type="match status" value="1"/>
</dbReference>
<name>A0A1Z4LZE1_9CYAN</name>
<keyword evidence="1" id="KW-0474">Menaquinone biosynthesis</keyword>
<dbReference type="HAMAP" id="MF_01660">
    <property type="entry name" value="MenH"/>
    <property type="match status" value="1"/>
</dbReference>
<evidence type="ECO:0000313" key="5">
    <source>
        <dbReference type="EMBL" id="BAY86577.1"/>
    </source>
</evidence>
<comment type="pathway">
    <text evidence="3">Cofactor biosynthesis; phylloquinone biosynthesis.</text>
</comment>
<reference evidence="5 6" key="1">
    <citation type="submission" date="2017-06" db="EMBL/GenBank/DDBJ databases">
        <title>Genome sequencing of cyanobaciteial culture collection at National Institute for Environmental Studies (NIES).</title>
        <authorList>
            <person name="Hirose Y."/>
            <person name="Shimura Y."/>
            <person name="Fujisawa T."/>
            <person name="Nakamura Y."/>
            <person name="Kawachi M."/>
        </authorList>
    </citation>
    <scope>NUCLEOTIDE SEQUENCE [LARGE SCALE GENOMIC DNA]</scope>
    <source>
        <strain evidence="5 6">NIES-267</strain>
    </source>
</reference>
<keyword evidence="2 3" id="KW-0456">Lyase</keyword>
<dbReference type="GO" id="GO:0042372">
    <property type="term" value="P:phylloquinone biosynthetic process"/>
    <property type="evidence" value="ECO:0007669"/>
    <property type="project" value="UniProtKB-UniRule"/>
</dbReference>
<dbReference type="AlphaFoldDB" id="A0A1Z4LZE1"/>
<sequence>MICRNYKFHYCFSGNSNKPLILFLHGFMGNSHEFDETVKLLADEFYCLSLDLPGHGQTQVINDNCYTIANTATALINLLDELKVSQCFLLGYSMGGRLALYLMLHFPRYFHKVILESASPGLLTEKEKVERIKRDEQIARKLVRMIAKDDFRTFLDNWYSQPIFGNIKNHPQFEKMIKNRLQNNPLELAKSLQFMGTGVQPSLWNSLQSNQVPLLLLAGENDTKFIDINTKMINVNDFYKLNIIKKAAHNIHLENTSAFIENIRDFFDSHL</sequence>
<dbReference type="UniPathway" id="UPA01057">
    <property type="reaction ID" value="UER00900"/>
</dbReference>
<keyword evidence="6" id="KW-1185">Reference proteome</keyword>
<dbReference type="InterPro" id="IPR000073">
    <property type="entry name" value="AB_hydrolase_1"/>
</dbReference>
<dbReference type="InterPro" id="IPR022485">
    <property type="entry name" value="SHCHC_synthase_MenH"/>
</dbReference>
<gene>
    <name evidence="3" type="primary">menH</name>
    <name evidence="5" type="ORF">NIES267_60870</name>
</gene>
<dbReference type="OrthoDB" id="9808398at2"/>
<dbReference type="Pfam" id="PF00561">
    <property type="entry name" value="Abhydrolase_1"/>
    <property type="match status" value="1"/>
</dbReference>
<comment type="subunit">
    <text evidence="3">Monomer.</text>
</comment>
<dbReference type="SUPFAM" id="SSF53474">
    <property type="entry name" value="alpha/beta-Hydrolases"/>
    <property type="match status" value="1"/>
</dbReference>
<evidence type="ECO:0000313" key="6">
    <source>
        <dbReference type="Proteomes" id="UP000218418"/>
    </source>
</evidence>
<dbReference type="GO" id="GO:0009234">
    <property type="term" value="P:menaquinone biosynthetic process"/>
    <property type="evidence" value="ECO:0007669"/>
    <property type="project" value="UniProtKB-UniRule"/>
</dbReference>
<dbReference type="EMBL" id="AP018227">
    <property type="protein sequence ID" value="BAY86577.1"/>
    <property type="molecule type" value="Genomic_DNA"/>
</dbReference>
<evidence type="ECO:0000256" key="1">
    <source>
        <dbReference type="ARBA" id="ARBA00022428"/>
    </source>
</evidence>
<dbReference type="EC" id="4.2.99.20" evidence="3"/>
<dbReference type="PANTHER" id="PTHR42916:SF1">
    <property type="entry name" value="PROTEIN PHYLLO, CHLOROPLASTIC"/>
    <property type="match status" value="1"/>
</dbReference>
<dbReference type="Gene3D" id="3.40.50.1820">
    <property type="entry name" value="alpha/beta hydrolase"/>
    <property type="match status" value="1"/>
</dbReference>
<dbReference type="PANTHER" id="PTHR42916">
    <property type="entry name" value="2-SUCCINYL-5-ENOLPYRUVYL-6-HYDROXY-3-CYCLOHEXENE-1-CARBOXYLATE SYNTHASE"/>
    <property type="match status" value="1"/>
</dbReference>
<comment type="pathway">
    <text evidence="3">Quinol/quinone metabolism; 1,4-dihydroxy-2-naphthoate biosynthesis; 1,4-dihydroxy-2-naphthoate from chorismate: step 3/7.</text>
</comment>
<evidence type="ECO:0000256" key="2">
    <source>
        <dbReference type="ARBA" id="ARBA00023239"/>
    </source>
</evidence>
<accession>A0A1Z4LZE1</accession>
<dbReference type="GO" id="GO:0016787">
    <property type="term" value="F:hydrolase activity"/>
    <property type="evidence" value="ECO:0007669"/>
    <property type="project" value="UniProtKB-KW"/>
</dbReference>
<keyword evidence="5" id="KW-0378">Hydrolase</keyword>
<evidence type="ECO:0000259" key="4">
    <source>
        <dbReference type="Pfam" id="PF00561"/>
    </source>
</evidence>
<dbReference type="InterPro" id="IPR029058">
    <property type="entry name" value="AB_hydrolase_fold"/>
</dbReference>
<dbReference type="PRINTS" id="PR00111">
    <property type="entry name" value="ABHYDROLASE"/>
</dbReference>
<feature type="domain" description="AB hydrolase-1" evidence="4">
    <location>
        <begin position="19"/>
        <end position="255"/>
    </location>
</feature>
<organism evidence="5 6">
    <name type="scientific">Calothrix parasitica NIES-267</name>
    <dbReference type="NCBI Taxonomy" id="1973488"/>
    <lineage>
        <taxon>Bacteria</taxon>
        <taxon>Bacillati</taxon>
        <taxon>Cyanobacteriota</taxon>
        <taxon>Cyanophyceae</taxon>
        <taxon>Nostocales</taxon>
        <taxon>Calotrichaceae</taxon>
        <taxon>Calothrix</taxon>
    </lineage>
</organism>
<dbReference type="GO" id="GO:0070205">
    <property type="term" value="F:2-succinyl-6-hydroxy-2,4-cyclohexadiene-1-carboxylate synthase activity"/>
    <property type="evidence" value="ECO:0007669"/>
    <property type="project" value="UniProtKB-UniRule"/>
</dbReference>
<evidence type="ECO:0000256" key="3">
    <source>
        <dbReference type="HAMAP-Rule" id="MF_01660"/>
    </source>
</evidence>
<comment type="catalytic activity">
    <reaction evidence="3">
        <text>5-enolpyruvoyl-6-hydroxy-2-succinyl-cyclohex-3-ene-1-carboxylate = (1R,6R)-6-hydroxy-2-succinyl-cyclohexa-2,4-diene-1-carboxylate + pyruvate</text>
        <dbReference type="Rhea" id="RHEA:25597"/>
        <dbReference type="ChEBI" id="CHEBI:15361"/>
        <dbReference type="ChEBI" id="CHEBI:58689"/>
        <dbReference type="ChEBI" id="CHEBI:58818"/>
        <dbReference type="EC" id="4.2.99.20"/>
    </reaction>
</comment>
<proteinExistence type="inferred from homology"/>
<comment type="similarity">
    <text evidence="3">Belongs to the AB hydrolase superfamily. MenH family.</text>
</comment>
<dbReference type="UniPathway" id="UPA00995"/>
<comment type="function">
    <text evidence="3">Catalyzes a proton abstraction reaction that results in 2,5-elimination of pyruvate from 2-succinyl-5-enolpyruvyl-6-hydroxy-3-cyclohexene-1-carboxylate (SEPHCHC) and the formation of 2-succinyl-6-hydroxy-2,4-cyclohexadiene-1-carboxylate (SHCHC).</text>
</comment>
<protein>
    <recommendedName>
        <fullName evidence="3">Putative 2-succinyl-6-hydroxy-2,4-cyclohexadiene-1-carboxylate synthase</fullName>
        <shortName evidence="3">SHCHC synthase</shortName>
        <ecNumber evidence="3">4.2.99.20</ecNumber>
    </recommendedName>
</protein>
<dbReference type="Proteomes" id="UP000218418">
    <property type="component" value="Chromosome"/>
</dbReference>